<gene>
    <name evidence="2" type="ORF">E5K00_12155</name>
</gene>
<evidence type="ECO:0000259" key="1">
    <source>
        <dbReference type="Pfam" id="PF09348"/>
    </source>
</evidence>
<dbReference type="EMBL" id="SRLC01000001">
    <property type="protein sequence ID" value="TGE25904.1"/>
    <property type="molecule type" value="Genomic_DNA"/>
</dbReference>
<dbReference type="Pfam" id="PF09348">
    <property type="entry name" value="DUF1990"/>
    <property type="match status" value="1"/>
</dbReference>
<dbReference type="AlphaFoldDB" id="A0A4Z0Q8A4"/>
<comment type="caution">
    <text evidence="2">The sequence shown here is derived from an EMBL/GenBank/DDBJ whole genome shotgun (WGS) entry which is preliminary data.</text>
</comment>
<reference evidence="2 3" key="1">
    <citation type="submission" date="2019-04" db="EMBL/GenBank/DDBJ databases">
        <authorList>
            <person name="Feng G."/>
            <person name="Zhang J."/>
            <person name="Zhu H."/>
        </authorList>
    </citation>
    <scope>NUCLEOTIDE SEQUENCE [LARGE SCALE GENOMIC DNA]</scope>
    <source>
        <strain evidence="2 3">JCM 31653</strain>
    </source>
</reference>
<dbReference type="InterPro" id="IPR018960">
    <property type="entry name" value="DUF1990"/>
</dbReference>
<dbReference type="RefSeq" id="WP_135463481.1">
    <property type="nucleotide sequence ID" value="NZ_SRLC01000001.1"/>
</dbReference>
<protein>
    <submittedName>
        <fullName evidence="2">DUF1990 domain-containing protein</fullName>
    </submittedName>
</protein>
<dbReference type="Proteomes" id="UP000297549">
    <property type="component" value="Unassembled WGS sequence"/>
</dbReference>
<proteinExistence type="predicted"/>
<keyword evidence="3" id="KW-1185">Reference proteome</keyword>
<organism evidence="2 3">
    <name type="scientific">Hymenobacter aquaticus</name>
    <dbReference type="NCBI Taxonomy" id="1867101"/>
    <lineage>
        <taxon>Bacteria</taxon>
        <taxon>Pseudomonadati</taxon>
        <taxon>Bacteroidota</taxon>
        <taxon>Cytophagia</taxon>
        <taxon>Cytophagales</taxon>
        <taxon>Hymenobacteraceae</taxon>
        <taxon>Hymenobacter</taxon>
    </lineage>
</organism>
<evidence type="ECO:0000313" key="2">
    <source>
        <dbReference type="EMBL" id="TGE25904.1"/>
    </source>
</evidence>
<name>A0A4Z0Q8A4_9BACT</name>
<sequence>MPKPTATPAPPLWEVQRARLESFSKAQVNFDLERTAEYTAENGWRIDDYEIELPGEPPGPPQEHGSWQAGQTILRNYTFPPSDLITGIFVPDAPLENRTMVLRGRFLFFTFWFGVRIGGVTDETRTLPDGTQEQVWGYNYRTLEGHFERGQIEFTIHKNLTTGRVIFHIHAFSQVGRIRNPFYWLGFKLFGRMLQRRFSHQSLKRLREQVVEMLETGSTTVRASDAAQSVSAGALPPQ</sequence>
<accession>A0A4Z0Q8A4</accession>
<dbReference type="OrthoDB" id="120660at2"/>
<evidence type="ECO:0000313" key="3">
    <source>
        <dbReference type="Proteomes" id="UP000297549"/>
    </source>
</evidence>
<feature type="domain" description="DUF1990" evidence="1">
    <location>
        <begin position="40"/>
        <end position="204"/>
    </location>
</feature>